<evidence type="ECO:0000256" key="9">
    <source>
        <dbReference type="ARBA" id="ARBA00022842"/>
    </source>
</evidence>
<evidence type="ECO:0000256" key="8">
    <source>
        <dbReference type="ARBA" id="ARBA00022801"/>
    </source>
</evidence>
<dbReference type="AlphaFoldDB" id="A0A837HPL8"/>
<name>A0A837HPL8_9BACT</name>
<dbReference type="Pfam" id="PF00075">
    <property type="entry name" value="RNase_H"/>
    <property type="match status" value="1"/>
</dbReference>
<dbReference type="SUPFAM" id="SSF53098">
    <property type="entry name" value="Ribonuclease H-like"/>
    <property type="match status" value="1"/>
</dbReference>
<feature type="binding site" evidence="10">
    <location>
        <position position="11"/>
    </location>
    <ligand>
        <name>Mg(2+)</name>
        <dbReference type="ChEBI" id="CHEBI:18420"/>
        <label>1</label>
    </ligand>
</feature>
<comment type="similarity">
    <text evidence="2 10">Belongs to the RNase H family.</text>
</comment>
<keyword evidence="7 10" id="KW-0255">Endonuclease</keyword>
<evidence type="ECO:0000256" key="4">
    <source>
        <dbReference type="ARBA" id="ARBA00012180"/>
    </source>
</evidence>
<feature type="binding site" evidence="10">
    <location>
        <position position="49"/>
    </location>
    <ligand>
        <name>Mg(2+)</name>
        <dbReference type="ChEBI" id="CHEBI:18420"/>
        <label>1</label>
    </ligand>
</feature>
<keyword evidence="8 10" id="KW-0378">Hydrolase</keyword>
<dbReference type="PANTHER" id="PTHR10642:SF26">
    <property type="entry name" value="RIBONUCLEASE H1"/>
    <property type="match status" value="1"/>
</dbReference>
<dbReference type="HAMAP" id="MF_00042">
    <property type="entry name" value="RNase_H"/>
    <property type="match status" value="1"/>
</dbReference>
<evidence type="ECO:0000313" key="13">
    <source>
        <dbReference type="Proteomes" id="UP000033998"/>
    </source>
</evidence>
<protein>
    <recommendedName>
        <fullName evidence="4 10">Ribonuclease H</fullName>
        <shortName evidence="10">RNase H</shortName>
        <ecNumber evidence="4 10">3.1.26.4</ecNumber>
    </recommendedName>
</protein>
<evidence type="ECO:0000256" key="3">
    <source>
        <dbReference type="ARBA" id="ARBA00011245"/>
    </source>
</evidence>
<dbReference type="InterPro" id="IPR012337">
    <property type="entry name" value="RNaseH-like_sf"/>
</dbReference>
<feature type="binding site" evidence="10">
    <location>
        <position position="11"/>
    </location>
    <ligand>
        <name>Mg(2+)</name>
        <dbReference type="ChEBI" id="CHEBI:18420"/>
        <label>2</label>
    </ligand>
</feature>
<dbReference type="CDD" id="cd09278">
    <property type="entry name" value="RNase_HI_prokaryote_like"/>
    <property type="match status" value="1"/>
</dbReference>
<dbReference type="EC" id="3.1.26.4" evidence="4 10"/>
<comment type="caution">
    <text evidence="12">The sequence shown here is derived from an EMBL/GenBank/DDBJ whole genome shotgun (WGS) entry which is preliminary data.</text>
</comment>
<dbReference type="Proteomes" id="UP000033998">
    <property type="component" value="Unassembled WGS sequence"/>
</dbReference>
<feature type="binding site" evidence="10">
    <location>
        <position position="138"/>
    </location>
    <ligand>
        <name>Mg(2+)</name>
        <dbReference type="ChEBI" id="CHEBI:18420"/>
        <label>2</label>
    </ligand>
</feature>
<dbReference type="InterPro" id="IPR050092">
    <property type="entry name" value="RNase_H"/>
</dbReference>
<feature type="binding site" evidence="10">
    <location>
        <position position="74"/>
    </location>
    <ligand>
        <name>Mg(2+)</name>
        <dbReference type="ChEBI" id="CHEBI:18420"/>
        <label>1</label>
    </ligand>
</feature>
<organism evidence="12 13">
    <name type="scientific">Candidatus Nomurabacteria bacterium GW2011_GWD2_39_12</name>
    <dbReference type="NCBI Taxonomy" id="1618759"/>
    <lineage>
        <taxon>Bacteria</taxon>
        <taxon>Candidatus Nomuraibacteriota</taxon>
    </lineage>
</organism>
<feature type="domain" description="RNase H type-1" evidence="11">
    <location>
        <begin position="2"/>
        <end position="146"/>
    </location>
</feature>
<comment type="function">
    <text evidence="10">Endonuclease that specifically degrades the RNA of RNA-DNA hybrids.</text>
</comment>
<dbReference type="GO" id="GO:0004523">
    <property type="term" value="F:RNA-DNA hybrid ribonuclease activity"/>
    <property type="evidence" value="ECO:0007669"/>
    <property type="project" value="UniProtKB-UniRule"/>
</dbReference>
<dbReference type="InterPro" id="IPR002156">
    <property type="entry name" value="RNaseH_domain"/>
</dbReference>
<dbReference type="EMBL" id="LBWE01000003">
    <property type="protein sequence ID" value="KKR02100.1"/>
    <property type="molecule type" value="Genomic_DNA"/>
</dbReference>
<evidence type="ECO:0000256" key="2">
    <source>
        <dbReference type="ARBA" id="ARBA00005300"/>
    </source>
</evidence>
<evidence type="ECO:0000256" key="6">
    <source>
        <dbReference type="ARBA" id="ARBA00022723"/>
    </source>
</evidence>
<comment type="catalytic activity">
    <reaction evidence="1 10">
        <text>Endonucleolytic cleavage to 5'-phosphomonoester.</text>
        <dbReference type="EC" id="3.1.26.4"/>
    </reaction>
</comment>
<evidence type="ECO:0000256" key="10">
    <source>
        <dbReference type="HAMAP-Rule" id="MF_00042"/>
    </source>
</evidence>
<dbReference type="Gene3D" id="3.30.420.10">
    <property type="entry name" value="Ribonuclease H-like superfamily/Ribonuclease H"/>
    <property type="match status" value="1"/>
</dbReference>
<reference evidence="12 13" key="1">
    <citation type="journal article" date="2015" name="Nature">
        <title>rRNA introns, odd ribosomes, and small enigmatic genomes across a large radiation of phyla.</title>
        <authorList>
            <person name="Brown C.T."/>
            <person name="Hug L.A."/>
            <person name="Thomas B.C."/>
            <person name="Sharon I."/>
            <person name="Castelle C.J."/>
            <person name="Singh A."/>
            <person name="Wilkins M.J."/>
            <person name="Williams K.H."/>
            <person name="Banfield J.F."/>
        </authorList>
    </citation>
    <scope>NUCLEOTIDE SEQUENCE [LARGE SCALE GENOMIC DNA]</scope>
</reference>
<keyword evidence="10" id="KW-0963">Cytoplasm</keyword>
<comment type="cofactor">
    <cofactor evidence="10">
        <name>Mg(2+)</name>
        <dbReference type="ChEBI" id="CHEBI:18420"/>
    </cofactor>
    <text evidence="10">Binds 1 Mg(2+) ion per subunit. May bind a second metal ion at a regulatory site, or after substrate binding.</text>
</comment>
<keyword evidence="5 10" id="KW-0540">Nuclease</keyword>
<keyword evidence="9 10" id="KW-0460">Magnesium</keyword>
<dbReference type="PANTHER" id="PTHR10642">
    <property type="entry name" value="RIBONUCLEASE H1"/>
    <property type="match status" value="1"/>
</dbReference>
<dbReference type="GO" id="GO:0003676">
    <property type="term" value="F:nucleic acid binding"/>
    <property type="evidence" value="ECO:0007669"/>
    <property type="project" value="InterPro"/>
</dbReference>
<comment type="subunit">
    <text evidence="3 10">Monomer.</text>
</comment>
<dbReference type="PROSITE" id="PS50879">
    <property type="entry name" value="RNASE_H_1"/>
    <property type="match status" value="1"/>
</dbReference>
<dbReference type="GO" id="GO:0005737">
    <property type="term" value="C:cytoplasm"/>
    <property type="evidence" value="ECO:0007669"/>
    <property type="project" value="UniProtKB-SubCell"/>
</dbReference>
<dbReference type="GO" id="GO:0000287">
    <property type="term" value="F:magnesium ion binding"/>
    <property type="evidence" value="ECO:0007669"/>
    <property type="project" value="UniProtKB-UniRule"/>
</dbReference>
<dbReference type="InterPro" id="IPR022892">
    <property type="entry name" value="RNaseHI"/>
</dbReference>
<evidence type="ECO:0000259" key="11">
    <source>
        <dbReference type="PROSITE" id="PS50879"/>
    </source>
</evidence>
<comment type="subcellular location">
    <subcellularLocation>
        <location evidence="10">Cytoplasm</location>
    </subcellularLocation>
</comment>
<keyword evidence="6 10" id="KW-0479">Metal-binding</keyword>
<dbReference type="NCBIfam" id="NF001236">
    <property type="entry name" value="PRK00203.1"/>
    <property type="match status" value="1"/>
</dbReference>
<dbReference type="InterPro" id="IPR036397">
    <property type="entry name" value="RNaseH_sf"/>
</dbReference>
<proteinExistence type="inferred from homology"/>
<evidence type="ECO:0000256" key="7">
    <source>
        <dbReference type="ARBA" id="ARBA00022759"/>
    </source>
</evidence>
<sequence length="158" mass="18086">MLKKEIHIYTDGAARGNPGPAGWGAVFLVGTKVFEMGGRADHATNNIMELTAPIETLKYVKKHKIEAEILFFADSKYVITGINEWIHNWLKNNWRTANKKPVLNQELWQELHALNQEFKAKWHYVKGHNGDKWNDRADEIATSFADDAPVALKKNKLF</sequence>
<evidence type="ECO:0000256" key="5">
    <source>
        <dbReference type="ARBA" id="ARBA00022722"/>
    </source>
</evidence>
<accession>A0A837HPL8</accession>
<evidence type="ECO:0000256" key="1">
    <source>
        <dbReference type="ARBA" id="ARBA00000077"/>
    </source>
</evidence>
<evidence type="ECO:0000313" key="12">
    <source>
        <dbReference type="EMBL" id="KKR02100.1"/>
    </source>
</evidence>
<dbReference type="GO" id="GO:0043137">
    <property type="term" value="P:DNA replication, removal of RNA primer"/>
    <property type="evidence" value="ECO:0007669"/>
    <property type="project" value="TreeGrafter"/>
</dbReference>
<gene>
    <name evidence="10" type="primary">rnhA</name>
    <name evidence="12" type="ORF">UT27_C0003G0057</name>
</gene>